<evidence type="ECO:0000313" key="2">
    <source>
        <dbReference type="EMBL" id="KAF8729754.1"/>
    </source>
</evidence>
<accession>A0A835F6I3</accession>
<dbReference type="AlphaFoldDB" id="A0A835F6I3"/>
<reference evidence="2" key="1">
    <citation type="submission" date="2020-07" db="EMBL/GenBank/DDBJ databases">
        <title>Genome sequence and genetic diversity analysis of an under-domesticated orphan crop, white fonio (Digitaria exilis).</title>
        <authorList>
            <person name="Bennetzen J.L."/>
            <person name="Chen S."/>
            <person name="Ma X."/>
            <person name="Wang X."/>
            <person name="Yssel A.E.J."/>
            <person name="Chaluvadi S.R."/>
            <person name="Johnson M."/>
            <person name="Gangashetty P."/>
            <person name="Hamidou F."/>
            <person name="Sanogo M.D."/>
            <person name="Zwaenepoel A."/>
            <person name="Wallace J."/>
            <person name="Van De Peer Y."/>
            <person name="Van Deynze A."/>
        </authorList>
    </citation>
    <scope>NUCLEOTIDE SEQUENCE</scope>
    <source>
        <tissue evidence="2">Leaves</tissue>
    </source>
</reference>
<dbReference type="OrthoDB" id="643891at2759"/>
<organism evidence="2 3">
    <name type="scientific">Digitaria exilis</name>
    <dbReference type="NCBI Taxonomy" id="1010633"/>
    <lineage>
        <taxon>Eukaryota</taxon>
        <taxon>Viridiplantae</taxon>
        <taxon>Streptophyta</taxon>
        <taxon>Embryophyta</taxon>
        <taxon>Tracheophyta</taxon>
        <taxon>Spermatophyta</taxon>
        <taxon>Magnoliopsida</taxon>
        <taxon>Liliopsida</taxon>
        <taxon>Poales</taxon>
        <taxon>Poaceae</taxon>
        <taxon>PACMAD clade</taxon>
        <taxon>Panicoideae</taxon>
        <taxon>Panicodae</taxon>
        <taxon>Paniceae</taxon>
        <taxon>Anthephorinae</taxon>
        <taxon>Digitaria</taxon>
    </lineage>
</organism>
<keyword evidence="3" id="KW-1185">Reference proteome</keyword>
<comment type="caution">
    <text evidence="2">The sequence shown here is derived from an EMBL/GenBank/DDBJ whole genome shotgun (WGS) entry which is preliminary data.</text>
</comment>
<gene>
    <name evidence="2" type="ORF">HU200_017722</name>
</gene>
<feature type="transmembrane region" description="Helical" evidence="1">
    <location>
        <begin position="81"/>
        <end position="99"/>
    </location>
</feature>
<dbReference type="Proteomes" id="UP000636709">
    <property type="component" value="Unassembled WGS sequence"/>
</dbReference>
<keyword evidence="1" id="KW-1133">Transmembrane helix</keyword>
<dbReference type="EMBL" id="JACEFO010001623">
    <property type="protein sequence ID" value="KAF8729754.1"/>
    <property type="molecule type" value="Genomic_DNA"/>
</dbReference>
<evidence type="ECO:0000313" key="3">
    <source>
        <dbReference type="Proteomes" id="UP000636709"/>
    </source>
</evidence>
<proteinExistence type="predicted"/>
<keyword evidence="1" id="KW-0812">Transmembrane</keyword>
<evidence type="ECO:0000256" key="1">
    <source>
        <dbReference type="SAM" id="Phobius"/>
    </source>
</evidence>
<sequence length="119" mass="13477">MSPPQPATRLMRTFTSPTGAAAGTRRVPNFQGWRHFPVISKVNEGMKFSQQMRFLSVESKEPSATGVLSWLDRHFDPRRQLMLVMVVGVSSFVATTIAYRRLDKAPTATNKFKYTKKRG</sequence>
<keyword evidence="1" id="KW-0472">Membrane</keyword>
<protein>
    <submittedName>
        <fullName evidence="2">Uncharacterized protein</fullName>
    </submittedName>
</protein>
<name>A0A835F6I3_9POAL</name>